<dbReference type="Proteomes" id="UP000192578">
    <property type="component" value="Unassembled WGS sequence"/>
</dbReference>
<feature type="compositionally biased region" description="Basic and acidic residues" evidence="8">
    <location>
        <begin position="237"/>
        <end position="261"/>
    </location>
</feature>
<organism evidence="9 10">
    <name type="scientific">Hypsibius exemplaris</name>
    <name type="common">Freshwater tardigrade</name>
    <dbReference type="NCBI Taxonomy" id="2072580"/>
    <lineage>
        <taxon>Eukaryota</taxon>
        <taxon>Metazoa</taxon>
        <taxon>Ecdysozoa</taxon>
        <taxon>Tardigrada</taxon>
        <taxon>Eutardigrada</taxon>
        <taxon>Parachela</taxon>
        <taxon>Hypsibioidea</taxon>
        <taxon>Hypsibiidae</taxon>
        <taxon>Hypsibius</taxon>
    </lineage>
</organism>
<dbReference type="AlphaFoldDB" id="A0A9X6NFG3"/>
<evidence type="ECO:0000256" key="2">
    <source>
        <dbReference type="ARBA" id="ARBA00006164"/>
    </source>
</evidence>
<comment type="caution">
    <text evidence="9">The sequence shown here is derived from an EMBL/GenBank/DDBJ whole genome shotgun (WGS) entry which is preliminary data.</text>
</comment>
<sequence length="504" mass="57466">MLEDGSVDEGELDLEGMQLGVSGAPGQKKKGNTLPVWGNEKTMNINNMILTNIQQSPYYKVKLAEFKTYHEVVDQIYYNVNHLEPWERGSRKTSGQIGMCGGVRGVGAGGIVSSAFCLLYKLFTIKLTRNQLNGLLNHEDSPYLRGIGFLYIRFCQPPTDLWELLEPYLDDPEMVDPKAGGGDNQPMGQLVHHLLSRLDWYGTLFPRVPVPVQKVLDAKLKERRIQQQNDRFPQAARRQEESVRAEPSKRDSPQVAGEKETRRRTRSRSPVRRRDREDRPRVVDSPDRSVKRDDRGARRGTDRSNDSRRDDRRRSPDRRDRRRPSPAVRLPSPRRDRDERNGDRGSSSGYRDRPRSDHQNGERKREGVPAGGKAKSSDDFAELLEREKDRQRLGKKEESAGEKNNASARAEPTVKKDQRSRSSSSESGRASDSSGTIKRREKEESERKHRHKKHKSSRHHQADQAGGSGSAGSGRRESKDRSEKTPRKRSRSPDPRRVVKRDSS</sequence>
<dbReference type="EMBL" id="MTYJ01000261">
    <property type="protein sequence ID" value="OWA52289.1"/>
    <property type="molecule type" value="Genomic_DNA"/>
</dbReference>
<feature type="compositionally biased region" description="Basic residues" evidence="8">
    <location>
        <begin position="448"/>
        <end position="459"/>
    </location>
</feature>
<evidence type="ECO:0000256" key="6">
    <source>
        <dbReference type="ARBA" id="ARBA00023242"/>
    </source>
</evidence>
<feature type="compositionally biased region" description="Basic and acidic residues" evidence="8">
    <location>
        <begin position="474"/>
        <end position="504"/>
    </location>
</feature>
<comment type="similarity">
    <text evidence="2 7">Belongs to the PRP38 family.</text>
</comment>
<dbReference type="Pfam" id="PF03371">
    <property type="entry name" value="PRP38"/>
    <property type="match status" value="1"/>
</dbReference>
<keyword evidence="3 7" id="KW-0507">mRNA processing</keyword>
<evidence type="ECO:0000256" key="4">
    <source>
        <dbReference type="ARBA" id="ARBA00022728"/>
    </source>
</evidence>
<feature type="compositionally biased region" description="Basic and acidic residues" evidence="8">
    <location>
        <begin position="272"/>
        <end position="319"/>
    </location>
</feature>
<proteinExistence type="inferred from homology"/>
<evidence type="ECO:0000256" key="8">
    <source>
        <dbReference type="SAM" id="MobiDB-lite"/>
    </source>
</evidence>
<evidence type="ECO:0000256" key="5">
    <source>
        <dbReference type="ARBA" id="ARBA00023187"/>
    </source>
</evidence>
<evidence type="ECO:0000256" key="1">
    <source>
        <dbReference type="ARBA" id="ARBA00004123"/>
    </source>
</evidence>
<dbReference type="GO" id="GO:0005681">
    <property type="term" value="C:spliceosomal complex"/>
    <property type="evidence" value="ECO:0007669"/>
    <property type="project" value="UniProtKB-KW"/>
</dbReference>
<evidence type="ECO:0000313" key="10">
    <source>
        <dbReference type="Proteomes" id="UP000192578"/>
    </source>
</evidence>
<reference evidence="10" key="1">
    <citation type="submission" date="2017-01" db="EMBL/GenBank/DDBJ databases">
        <title>Comparative genomics of anhydrobiosis in the tardigrade Hypsibius dujardini.</title>
        <authorList>
            <person name="Yoshida Y."/>
            <person name="Koutsovoulos G."/>
            <person name="Laetsch D."/>
            <person name="Stevens L."/>
            <person name="Kumar S."/>
            <person name="Horikawa D."/>
            <person name="Ishino K."/>
            <person name="Komine S."/>
            <person name="Tomita M."/>
            <person name="Blaxter M."/>
            <person name="Arakawa K."/>
        </authorList>
    </citation>
    <scope>NUCLEOTIDE SEQUENCE [LARGE SCALE GENOMIC DNA]</scope>
    <source>
        <strain evidence="10">Z151</strain>
    </source>
</reference>
<dbReference type="OrthoDB" id="3881at2759"/>
<feature type="compositionally biased region" description="Basic and acidic residues" evidence="8">
    <location>
        <begin position="375"/>
        <end position="401"/>
    </location>
</feature>
<dbReference type="InterPro" id="IPR005037">
    <property type="entry name" value="PRP38"/>
</dbReference>
<feature type="compositionally biased region" description="Basic residues" evidence="8">
    <location>
        <begin position="262"/>
        <end position="271"/>
    </location>
</feature>
<dbReference type="GO" id="GO:0000398">
    <property type="term" value="P:mRNA splicing, via spliceosome"/>
    <property type="evidence" value="ECO:0007669"/>
    <property type="project" value="UniProtKB-UniRule"/>
</dbReference>
<keyword evidence="6 7" id="KW-0539">Nucleus</keyword>
<feature type="compositionally biased region" description="Basic and acidic residues" evidence="8">
    <location>
        <begin position="350"/>
        <end position="367"/>
    </location>
</feature>
<comment type="function">
    <text evidence="7">Required for pre-mRNA splicing.</text>
</comment>
<accession>A0A9X6NFG3</accession>
<evidence type="ECO:0000256" key="3">
    <source>
        <dbReference type="ARBA" id="ARBA00022664"/>
    </source>
</evidence>
<keyword evidence="10" id="KW-1185">Reference proteome</keyword>
<keyword evidence="5 7" id="KW-0508">mRNA splicing</keyword>
<gene>
    <name evidence="9" type="ORF">BV898_16747</name>
</gene>
<name>A0A9X6NFG3_HYPEX</name>
<protein>
    <recommendedName>
        <fullName evidence="7">Pre-mRNA-splicing factor 38</fullName>
    </recommendedName>
</protein>
<dbReference type="PANTHER" id="PTHR23142">
    <property type="entry name" value="PRE-MRNA-SPLICING FACTOR 38A-RELATED"/>
    <property type="match status" value="1"/>
</dbReference>
<evidence type="ECO:0000256" key="7">
    <source>
        <dbReference type="RuleBase" id="RU367025"/>
    </source>
</evidence>
<feature type="region of interest" description="Disordered" evidence="8">
    <location>
        <begin position="226"/>
        <end position="504"/>
    </location>
</feature>
<keyword evidence="4 7" id="KW-0747">Spliceosome</keyword>
<evidence type="ECO:0000313" key="9">
    <source>
        <dbReference type="EMBL" id="OWA52289.1"/>
    </source>
</evidence>
<feature type="compositionally biased region" description="Basic and acidic residues" evidence="8">
    <location>
        <begin position="333"/>
        <end position="343"/>
    </location>
</feature>
<comment type="subcellular location">
    <subcellularLocation>
        <location evidence="1 7">Nucleus</location>
    </subcellularLocation>
</comment>
<feature type="compositionally biased region" description="Basic and acidic residues" evidence="8">
    <location>
        <begin position="438"/>
        <end position="447"/>
    </location>
</feature>
<feature type="compositionally biased region" description="Low complexity" evidence="8">
    <location>
        <begin position="421"/>
        <end position="434"/>
    </location>
</feature>